<dbReference type="GO" id="GO:0015421">
    <property type="term" value="F:ABC-type oligopeptide transporter activity"/>
    <property type="evidence" value="ECO:0007669"/>
    <property type="project" value="TreeGrafter"/>
</dbReference>
<dbReference type="GO" id="GO:0005524">
    <property type="term" value="F:ATP binding"/>
    <property type="evidence" value="ECO:0007669"/>
    <property type="project" value="UniProtKB-KW"/>
</dbReference>
<evidence type="ECO:0000256" key="5">
    <source>
        <dbReference type="SAM" id="Phobius"/>
    </source>
</evidence>
<dbReference type="EMBL" id="AMCI01006557">
    <property type="protein sequence ID" value="EJW94133.1"/>
    <property type="molecule type" value="Genomic_DNA"/>
</dbReference>
<proteinExistence type="predicted"/>
<feature type="non-terminal residue" evidence="7">
    <location>
        <position position="1"/>
    </location>
</feature>
<feature type="transmembrane region" description="Helical" evidence="5">
    <location>
        <begin position="132"/>
        <end position="149"/>
    </location>
</feature>
<dbReference type="Pfam" id="PF00664">
    <property type="entry name" value="ABC_membrane"/>
    <property type="match status" value="1"/>
</dbReference>
<dbReference type="PROSITE" id="PS50929">
    <property type="entry name" value="ABC_TM1F"/>
    <property type="match status" value="1"/>
</dbReference>
<evidence type="ECO:0000256" key="1">
    <source>
        <dbReference type="ARBA" id="ARBA00004141"/>
    </source>
</evidence>
<name>J9FI80_9ZZZZ</name>
<evidence type="ECO:0000256" key="3">
    <source>
        <dbReference type="ARBA" id="ARBA00022989"/>
    </source>
</evidence>
<dbReference type="InterPro" id="IPR039421">
    <property type="entry name" value="Type_1_exporter"/>
</dbReference>
<evidence type="ECO:0000259" key="6">
    <source>
        <dbReference type="PROSITE" id="PS50929"/>
    </source>
</evidence>
<dbReference type="GO" id="GO:0016020">
    <property type="term" value="C:membrane"/>
    <property type="evidence" value="ECO:0007669"/>
    <property type="project" value="UniProtKB-SubCell"/>
</dbReference>
<feature type="transmembrane region" description="Helical" evidence="5">
    <location>
        <begin position="108"/>
        <end position="126"/>
    </location>
</feature>
<reference evidence="7" key="1">
    <citation type="journal article" date="2012" name="PLoS ONE">
        <title>Gene sets for utilization of primary and secondary nutrition supplies in the distal gut of endangered iberian lynx.</title>
        <authorList>
            <person name="Alcaide M."/>
            <person name="Messina E."/>
            <person name="Richter M."/>
            <person name="Bargiela R."/>
            <person name="Peplies J."/>
            <person name="Huws S.A."/>
            <person name="Newbold C.J."/>
            <person name="Golyshin P.N."/>
            <person name="Simon M.A."/>
            <person name="Lopez G."/>
            <person name="Yakimov M.M."/>
            <person name="Ferrer M."/>
        </authorList>
    </citation>
    <scope>NUCLEOTIDE SEQUENCE</scope>
</reference>
<accession>J9FI80</accession>
<dbReference type="PANTHER" id="PTHR43394:SF1">
    <property type="entry name" value="ATP-BINDING CASSETTE SUB-FAMILY B MEMBER 10, MITOCHONDRIAL"/>
    <property type="match status" value="1"/>
</dbReference>
<dbReference type="InterPro" id="IPR036640">
    <property type="entry name" value="ABC1_TM_sf"/>
</dbReference>
<dbReference type="PANTHER" id="PTHR43394">
    <property type="entry name" value="ATP-DEPENDENT PERMEASE MDL1, MITOCHONDRIAL"/>
    <property type="match status" value="1"/>
</dbReference>
<feature type="transmembrane region" description="Helical" evidence="5">
    <location>
        <begin position="26"/>
        <end position="48"/>
    </location>
</feature>
<dbReference type="SUPFAM" id="SSF90123">
    <property type="entry name" value="ABC transporter transmembrane region"/>
    <property type="match status" value="1"/>
</dbReference>
<comment type="caution">
    <text evidence="7">The sequence shown here is derived from an EMBL/GenBank/DDBJ whole genome shotgun (WGS) entry which is preliminary data.</text>
</comment>
<organism evidence="7">
    <name type="scientific">gut metagenome</name>
    <dbReference type="NCBI Taxonomy" id="749906"/>
    <lineage>
        <taxon>unclassified sequences</taxon>
        <taxon>metagenomes</taxon>
        <taxon>organismal metagenomes</taxon>
    </lineage>
</organism>
<keyword evidence="7" id="KW-0547">Nucleotide-binding</keyword>
<keyword evidence="7" id="KW-0067">ATP-binding</keyword>
<gene>
    <name evidence="7" type="ORF">EVA_17760</name>
</gene>
<comment type="subcellular location">
    <subcellularLocation>
        <location evidence="1">Membrane</location>
        <topology evidence="1">Multi-pass membrane protein</topology>
    </subcellularLocation>
</comment>
<dbReference type="CDD" id="cd18548">
    <property type="entry name" value="ABC_6TM_Tm287_like"/>
    <property type="match status" value="1"/>
</dbReference>
<protein>
    <submittedName>
        <fullName evidence="7">ABC transporter, permease/ATP-binding protein</fullName>
    </submittedName>
</protein>
<evidence type="ECO:0000256" key="4">
    <source>
        <dbReference type="ARBA" id="ARBA00023136"/>
    </source>
</evidence>
<feature type="non-terminal residue" evidence="7">
    <location>
        <position position="206"/>
    </location>
</feature>
<feature type="domain" description="ABC transmembrane type-1" evidence="6">
    <location>
        <begin position="1"/>
        <end position="206"/>
    </location>
</feature>
<keyword evidence="2 5" id="KW-0812">Transmembrane</keyword>
<dbReference type="AlphaFoldDB" id="J9FI80"/>
<evidence type="ECO:0000313" key="7">
    <source>
        <dbReference type="EMBL" id="EJW94133.1"/>
    </source>
</evidence>
<dbReference type="Gene3D" id="1.20.1560.10">
    <property type="entry name" value="ABC transporter type 1, transmembrane domain"/>
    <property type="match status" value="1"/>
</dbReference>
<keyword evidence="3 5" id="KW-1133">Transmembrane helix</keyword>
<keyword evidence="4 5" id="KW-0472">Membrane</keyword>
<dbReference type="InterPro" id="IPR011527">
    <property type="entry name" value="ABC1_TM_dom"/>
</dbReference>
<evidence type="ECO:0000256" key="2">
    <source>
        <dbReference type="ARBA" id="ARBA00022692"/>
    </source>
</evidence>
<sequence length="206" mass="23116">ASFELIVPLVVAGIVDVGIANRDVPYIWHMCLVMILLGVIGLVCSLTAQYFSAKAAMGFSTALRTALFGHISRLSYEELDRLGTPTLVTRLTSDVNQAQTGVNLVLRLFLRSPFLVVGAVFMAFMINGRVAWIFLVSVPLISLVIYLIMKWTVPVYKKVQTALDRISLITRENHVGVRVVRAFGRQQEENKEFQETNRQYTRIQIA</sequence>